<name>A0A067K0B5_JATCU</name>
<evidence type="ECO:0000256" key="1">
    <source>
        <dbReference type="SAM" id="MobiDB-lite"/>
    </source>
</evidence>
<evidence type="ECO:0000313" key="3">
    <source>
        <dbReference type="Proteomes" id="UP000027138"/>
    </source>
</evidence>
<evidence type="ECO:0000313" key="2">
    <source>
        <dbReference type="EMBL" id="KDP29587.1"/>
    </source>
</evidence>
<reference evidence="2 3" key="1">
    <citation type="journal article" date="2014" name="PLoS ONE">
        <title>Global Analysis of Gene Expression Profiles in Physic Nut (Jatropha curcas L.) Seedlings Exposed to Salt Stress.</title>
        <authorList>
            <person name="Zhang L."/>
            <person name="Zhang C."/>
            <person name="Wu P."/>
            <person name="Chen Y."/>
            <person name="Li M."/>
            <person name="Jiang H."/>
            <person name="Wu G."/>
        </authorList>
    </citation>
    <scope>NUCLEOTIDE SEQUENCE [LARGE SCALE GENOMIC DNA]</scope>
    <source>
        <strain evidence="3">cv. GZQX0401</strain>
        <tissue evidence="2">Young leaves</tissue>
    </source>
</reference>
<dbReference type="OrthoDB" id="1302510at2759"/>
<organism evidence="2 3">
    <name type="scientific">Jatropha curcas</name>
    <name type="common">Barbados nut</name>
    <dbReference type="NCBI Taxonomy" id="180498"/>
    <lineage>
        <taxon>Eukaryota</taxon>
        <taxon>Viridiplantae</taxon>
        <taxon>Streptophyta</taxon>
        <taxon>Embryophyta</taxon>
        <taxon>Tracheophyta</taxon>
        <taxon>Spermatophyta</taxon>
        <taxon>Magnoliopsida</taxon>
        <taxon>eudicotyledons</taxon>
        <taxon>Gunneridae</taxon>
        <taxon>Pentapetalae</taxon>
        <taxon>rosids</taxon>
        <taxon>fabids</taxon>
        <taxon>Malpighiales</taxon>
        <taxon>Euphorbiaceae</taxon>
        <taxon>Crotonoideae</taxon>
        <taxon>Jatropheae</taxon>
        <taxon>Jatropha</taxon>
    </lineage>
</organism>
<keyword evidence="3" id="KW-1185">Reference proteome</keyword>
<feature type="region of interest" description="Disordered" evidence="1">
    <location>
        <begin position="1"/>
        <end position="24"/>
    </location>
</feature>
<gene>
    <name evidence="2" type="ORF">JCGZ_19353</name>
</gene>
<dbReference type="EMBL" id="KK914739">
    <property type="protein sequence ID" value="KDP29587.1"/>
    <property type="molecule type" value="Genomic_DNA"/>
</dbReference>
<sequence length="143" mass="16245">MSRNRLSETGDEGAGPSQHIDDSISEAEITKKLAKKFNRQPTLMDVLTFTYTKDHDGTQTGEQPTINELQLYLEVVGGEKKRKVYGIGLQSDIFYNRTHGVSASTEPHQLSRRHVSRRFRIYGLSFKRNSSKYHNLYCSSSSS</sequence>
<proteinExistence type="predicted"/>
<dbReference type="AlphaFoldDB" id="A0A067K0B5"/>
<dbReference type="Proteomes" id="UP000027138">
    <property type="component" value="Unassembled WGS sequence"/>
</dbReference>
<protein>
    <submittedName>
        <fullName evidence="2">Uncharacterized protein</fullName>
    </submittedName>
</protein>
<accession>A0A067K0B5</accession>